<sequence length="176" mass="18775">SHTLYTSIITLLLPLTNPPFLPLTTATSSPTMEGPSEEKSLSSSSAQIPISSILTIWRCGVPLIHGDRYKHRETCGGVDGGTQRCACLRKELGGYSVCGDFALIYRFDGSFECYEVKEFERLSIHELQLKESHGSTSSLAVQCEPIEYGGAGGVQVSGEVNGTIGGGVEAILPIHG</sequence>
<organism evidence="2 3">
    <name type="scientific">Ambrosia artemisiifolia</name>
    <name type="common">Common ragweed</name>
    <dbReference type="NCBI Taxonomy" id="4212"/>
    <lineage>
        <taxon>Eukaryota</taxon>
        <taxon>Viridiplantae</taxon>
        <taxon>Streptophyta</taxon>
        <taxon>Embryophyta</taxon>
        <taxon>Tracheophyta</taxon>
        <taxon>Spermatophyta</taxon>
        <taxon>Magnoliopsida</taxon>
        <taxon>eudicotyledons</taxon>
        <taxon>Gunneridae</taxon>
        <taxon>Pentapetalae</taxon>
        <taxon>asterids</taxon>
        <taxon>campanulids</taxon>
        <taxon>Asterales</taxon>
        <taxon>Asteraceae</taxon>
        <taxon>Asteroideae</taxon>
        <taxon>Heliantheae alliance</taxon>
        <taxon>Heliantheae</taxon>
        <taxon>Ambrosia</taxon>
    </lineage>
</organism>
<accession>A0AAD5C4C3</accession>
<dbReference type="EMBL" id="JAMZMK010009631">
    <property type="protein sequence ID" value="KAI7734872.1"/>
    <property type="molecule type" value="Genomic_DNA"/>
</dbReference>
<dbReference type="Proteomes" id="UP001206925">
    <property type="component" value="Unassembled WGS sequence"/>
</dbReference>
<name>A0AAD5C4C3_AMBAR</name>
<protein>
    <submittedName>
        <fullName evidence="2">Uncharacterized protein</fullName>
    </submittedName>
</protein>
<evidence type="ECO:0000313" key="2">
    <source>
        <dbReference type="EMBL" id="KAI7734872.1"/>
    </source>
</evidence>
<evidence type="ECO:0000256" key="1">
    <source>
        <dbReference type="SAM" id="MobiDB-lite"/>
    </source>
</evidence>
<evidence type="ECO:0000313" key="3">
    <source>
        <dbReference type="Proteomes" id="UP001206925"/>
    </source>
</evidence>
<gene>
    <name evidence="2" type="ORF">M8C21_008810</name>
</gene>
<feature type="region of interest" description="Disordered" evidence="1">
    <location>
        <begin position="24"/>
        <end position="44"/>
    </location>
</feature>
<proteinExistence type="predicted"/>
<reference evidence="2" key="1">
    <citation type="submission" date="2022-06" db="EMBL/GenBank/DDBJ databases">
        <title>Uncovering the hologenomic basis of an extraordinary plant invasion.</title>
        <authorList>
            <person name="Bieker V.C."/>
            <person name="Martin M.D."/>
            <person name="Gilbert T."/>
            <person name="Hodgins K."/>
            <person name="Battlay P."/>
            <person name="Petersen B."/>
            <person name="Wilson J."/>
        </authorList>
    </citation>
    <scope>NUCLEOTIDE SEQUENCE</scope>
    <source>
        <strain evidence="2">AA19_3_7</strain>
        <tissue evidence="2">Leaf</tissue>
    </source>
</reference>
<dbReference type="AlphaFoldDB" id="A0AAD5C4C3"/>
<comment type="caution">
    <text evidence="2">The sequence shown here is derived from an EMBL/GenBank/DDBJ whole genome shotgun (WGS) entry which is preliminary data.</text>
</comment>
<keyword evidence="3" id="KW-1185">Reference proteome</keyword>
<feature type="non-terminal residue" evidence="2">
    <location>
        <position position="1"/>
    </location>
</feature>